<comment type="caution">
    <text evidence="3">The sequence shown here is derived from an EMBL/GenBank/DDBJ whole genome shotgun (WGS) entry which is preliminary data.</text>
</comment>
<dbReference type="InterPro" id="IPR001296">
    <property type="entry name" value="Glyco_trans_1"/>
</dbReference>
<feature type="domain" description="Glycosyl transferase family 1" evidence="1">
    <location>
        <begin position="198"/>
        <end position="353"/>
    </location>
</feature>
<feature type="domain" description="Glycosyltransferase subfamily 4-like N-terminal" evidence="2">
    <location>
        <begin position="14"/>
        <end position="186"/>
    </location>
</feature>
<dbReference type="SUPFAM" id="SSF53756">
    <property type="entry name" value="UDP-Glycosyltransferase/glycogen phosphorylase"/>
    <property type="match status" value="1"/>
</dbReference>
<dbReference type="Proteomes" id="UP000176445">
    <property type="component" value="Unassembled WGS sequence"/>
</dbReference>
<dbReference type="Gene3D" id="3.40.50.2000">
    <property type="entry name" value="Glycogen Phosphorylase B"/>
    <property type="match status" value="2"/>
</dbReference>
<protein>
    <recommendedName>
        <fullName evidence="5">Glycosyl transferase family 1</fullName>
    </recommendedName>
</protein>
<dbReference type="AlphaFoldDB" id="A0A1F6CJK4"/>
<sequence length="390" mass="43414">MKIALFSDTFPPQVNGVANTVHRFALALGELGHEVRVFTISGSPTKELARYTEEKFSLHLFPSTKAVVYPELRAGIPFVKLFSAINAFAPDIIHTHTPFAVGWNAVRCARRLKVPLVGTHHTFFDHYLRHVYLEYEWARALSWRMTVRYYNYCDLVISPTHSLAEALKEHGLKKPIEVIPNILDTDFFAPAPHATTRAQKTLVYMGRLSYEKSIDDTLAAAALVMQQLPATHMLVIGDGPERTKLEQLAAELGIVEQTTFTGYLHGAELVQKLQEADVFITGSKSENMPLALLEAMAVGLPIVAVHSLGLGEILKHGGNAFLVEPGQPHALAESALQLLQDDALHRQFADMSRRMSLRYSKPVAVKRMVEMYEQSIGYAATPDAMDDLKK</sequence>
<dbReference type="GO" id="GO:0016757">
    <property type="term" value="F:glycosyltransferase activity"/>
    <property type="evidence" value="ECO:0007669"/>
    <property type="project" value="InterPro"/>
</dbReference>
<evidence type="ECO:0000313" key="3">
    <source>
        <dbReference type="EMBL" id="OGG49409.1"/>
    </source>
</evidence>
<evidence type="ECO:0000259" key="2">
    <source>
        <dbReference type="Pfam" id="PF13439"/>
    </source>
</evidence>
<evidence type="ECO:0000313" key="4">
    <source>
        <dbReference type="Proteomes" id="UP000176445"/>
    </source>
</evidence>
<gene>
    <name evidence="3" type="ORF">A2704_00905</name>
</gene>
<name>A0A1F6CJK4_9BACT</name>
<organism evidence="3 4">
    <name type="scientific">Candidatus Kaiserbacteria bacterium RIFCSPHIGHO2_01_FULL_54_36b</name>
    <dbReference type="NCBI Taxonomy" id="1798483"/>
    <lineage>
        <taxon>Bacteria</taxon>
        <taxon>Candidatus Kaiseribacteriota</taxon>
    </lineage>
</organism>
<dbReference type="PANTHER" id="PTHR45947">
    <property type="entry name" value="SULFOQUINOVOSYL TRANSFERASE SQD2"/>
    <property type="match status" value="1"/>
</dbReference>
<dbReference type="PANTHER" id="PTHR45947:SF3">
    <property type="entry name" value="SULFOQUINOVOSYL TRANSFERASE SQD2"/>
    <property type="match status" value="1"/>
</dbReference>
<dbReference type="Pfam" id="PF13439">
    <property type="entry name" value="Glyco_transf_4"/>
    <property type="match status" value="1"/>
</dbReference>
<dbReference type="InterPro" id="IPR050194">
    <property type="entry name" value="Glycosyltransferase_grp1"/>
</dbReference>
<evidence type="ECO:0000259" key="1">
    <source>
        <dbReference type="Pfam" id="PF00534"/>
    </source>
</evidence>
<evidence type="ECO:0008006" key="5">
    <source>
        <dbReference type="Google" id="ProtNLM"/>
    </source>
</evidence>
<proteinExistence type="predicted"/>
<accession>A0A1F6CJK4</accession>
<dbReference type="EMBL" id="MFKW01000074">
    <property type="protein sequence ID" value="OGG49409.1"/>
    <property type="molecule type" value="Genomic_DNA"/>
</dbReference>
<dbReference type="InterPro" id="IPR028098">
    <property type="entry name" value="Glyco_trans_4-like_N"/>
</dbReference>
<reference evidence="3 4" key="1">
    <citation type="journal article" date="2016" name="Nat. Commun.">
        <title>Thousands of microbial genomes shed light on interconnected biogeochemical processes in an aquifer system.</title>
        <authorList>
            <person name="Anantharaman K."/>
            <person name="Brown C.T."/>
            <person name="Hug L.A."/>
            <person name="Sharon I."/>
            <person name="Castelle C.J."/>
            <person name="Probst A.J."/>
            <person name="Thomas B.C."/>
            <person name="Singh A."/>
            <person name="Wilkins M.J."/>
            <person name="Karaoz U."/>
            <person name="Brodie E.L."/>
            <person name="Williams K.H."/>
            <person name="Hubbard S.S."/>
            <person name="Banfield J.F."/>
        </authorList>
    </citation>
    <scope>NUCLEOTIDE SEQUENCE [LARGE SCALE GENOMIC DNA]</scope>
</reference>
<dbReference type="Pfam" id="PF00534">
    <property type="entry name" value="Glycos_transf_1"/>
    <property type="match status" value="1"/>
</dbReference>